<comment type="similarity">
    <text evidence="1">Belongs to the ComF/GntX family.</text>
</comment>
<accession>A0ABQ0E0S7</accession>
<evidence type="ECO:0000313" key="4">
    <source>
        <dbReference type="Proteomes" id="UP001628220"/>
    </source>
</evidence>
<gene>
    <name evidence="3" type="ORF">Tsumi_04180</name>
</gene>
<dbReference type="CDD" id="cd06223">
    <property type="entry name" value="PRTases_typeI"/>
    <property type="match status" value="1"/>
</dbReference>
<dbReference type="RefSeq" id="WP_411915127.1">
    <property type="nucleotide sequence ID" value="NZ_BAAFSF010000001.1"/>
</dbReference>
<dbReference type="PANTHER" id="PTHR47505:SF1">
    <property type="entry name" value="DNA UTILIZATION PROTEIN YHGH"/>
    <property type="match status" value="1"/>
</dbReference>
<dbReference type="PANTHER" id="PTHR47505">
    <property type="entry name" value="DNA UTILIZATION PROTEIN YHGH"/>
    <property type="match status" value="1"/>
</dbReference>
<dbReference type="InterPro" id="IPR029057">
    <property type="entry name" value="PRTase-like"/>
</dbReference>
<organism evidence="3 4">
    <name type="scientific">Porphyromonas miyakawae</name>
    <dbReference type="NCBI Taxonomy" id="3137470"/>
    <lineage>
        <taxon>Bacteria</taxon>
        <taxon>Pseudomonadati</taxon>
        <taxon>Bacteroidota</taxon>
        <taxon>Bacteroidia</taxon>
        <taxon>Bacteroidales</taxon>
        <taxon>Porphyromonadaceae</taxon>
        <taxon>Porphyromonas</taxon>
    </lineage>
</organism>
<dbReference type="EMBL" id="BAAFSF010000001">
    <property type="protein sequence ID" value="GAB1251314.1"/>
    <property type="molecule type" value="Genomic_DNA"/>
</dbReference>
<dbReference type="Gene3D" id="3.40.50.2020">
    <property type="match status" value="1"/>
</dbReference>
<dbReference type="Pfam" id="PF00156">
    <property type="entry name" value="Pribosyltran"/>
    <property type="match status" value="1"/>
</dbReference>
<sequence length="235" mass="26668">MPFLKNYKLSELIEPLRYFLFPRRCAACGKLLSRAETVLCVHCLGHLIPFTFTQSVWQKRFEELPEVVTAFLGGFIFEEEGVCRELIHSIKYQGNREGGLYLGMLLARLWNLRREDYDCIVPVPLHPHKLLHRRYNQAEIIARGISLETSIPLIAHALRRRHYEQSQAGMHREERLTRMKGAFAIGRDSVPAGSRVLLLDDVLTTGATLTAAAKAMAETKAKQIVLLAASVDMPE</sequence>
<dbReference type="Proteomes" id="UP001628220">
    <property type="component" value="Unassembled WGS sequence"/>
</dbReference>
<dbReference type="SUPFAM" id="SSF53271">
    <property type="entry name" value="PRTase-like"/>
    <property type="match status" value="1"/>
</dbReference>
<reference evidence="3 4" key="1">
    <citation type="journal article" date="2025" name="Int. J. Syst. Evol. Microbiol.">
        <title>Desulfovibrio falkowii sp. nov., Porphyromonas miyakawae sp. nov., Mediterraneibacter flintii sp. nov. and Owariibacterium komagatae gen. nov., sp. nov., isolated from human faeces.</title>
        <authorList>
            <person name="Hamaguchi T."/>
            <person name="Ohara M."/>
            <person name="Hisatomi A."/>
            <person name="Sekiguchi K."/>
            <person name="Takeda J.I."/>
            <person name="Ueyama J."/>
            <person name="Ito M."/>
            <person name="Nishiwaki H."/>
            <person name="Ogi T."/>
            <person name="Hirayama M."/>
            <person name="Ohkuma M."/>
            <person name="Sakamoto M."/>
            <person name="Ohno K."/>
        </authorList>
    </citation>
    <scope>NUCLEOTIDE SEQUENCE [LARGE SCALE GENOMIC DNA]</scope>
    <source>
        <strain evidence="3 4">13CB11C</strain>
    </source>
</reference>
<proteinExistence type="inferred from homology"/>
<comment type="caution">
    <text evidence="3">The sequence shown here is derived from an EMBL/GenBank/DDBJ whole genome shotgun (WGS) entry which is preliminary data.</text>
</comment>
<evidence type="ECO:0000313" key="3">
    <source>
        <dbReference type="EMBL" id="GAB1251314.1"/>
    </source>
</evidence>
<protein>
    <submittedName>
        <fullName evidence="3">ComF family protein</fullName>
    </submittedName>
</protein>
<evidence type="ECO:0000256" key="1">
    <source>
        <dbReference type="ARBA" id="ARBA00008007"/>
    </source>
</evidence>
<dbReference type="InterPro" id="IPR000836">
    <property type="entry name" value="PRTase_dom"/>
</dbReference>
<name>A0ABQ0E0S7_9PORP</name>
<keyword evidence="4" id="KW-1185">Reference proteome</keyword>
<feature type="domain" description="Phosphoribosyltransferase" evidence="2">
    <location>
        <begin position="161"/>
        <end position="231"/>
    </location>
</feature>
<dbReference type="InterPro" id="IPR051910">
    <property type="entry name" value="ComF/GntX_DNA_util-trans"/>
</dbReference>
<evidence type="ECO:0000259" key="2">
    <source>
        <dbReference type="Pfam" id="PF00156"/>
    </source>
</evidence>